<dbReference type="EMBL" id="CAJPWZ010001838">
    <property type="protein sequence ID" value="CAG2225147.1"/>
    <property type="molecule type" value="Genomic_DNA"/>
</dbReference>
<comment type="caution">
    <text evidence="4">The sequence shown here is derived from an EMBL/GenBank/DDBJ whole genome shotgun (WGS) entry which is preliminary data.</text>
</comment>
<keyword evidence="5" id="KW-1185">Reference proteome</keyword>
<dbReference type="PROSITE" id="PS50835">
    <property type="entry name" value="IG_LIKE"/>
    <property type="match status" value="1"/>
</dbReference>
<dbReference type="SUPFAM" id="SSF48726">
    <property type="entry name" value="Immunoglobulin"/>
    <property type="match status" value="1"/>
</dbReference>
<dbReference type="InterPro" id="IPR007110">
    <property type="entry name" value="Ig-like_dom"/>
</dbReference>
<gene>
    <name evidence="4" type="ORF">MEDL_38308</name>
</gene>
<keyword evidence="2" id="KW-0812">Transmembrane</keyword>
<organism evidence="4 5">
    <name type="scientific">Mytilus edulis</name>
    <name type="common">Blue mussel</name>
    <dbReference type="NCBI Taxonomy" id="6550"/>
    <lineage>
        <taxon>Eukaryota</taxon>
        <taxon>Metazoa</taxon>
        <taxon>Spiralia</taxon>
        <taxon>Lophotrochozoa</taxon>
        <taxon>Mollusca</taxon>
        <taxon>Bivalvia</taxon>
        <taxon>Autobranchia</taxon>
        <taxon>Pteriomorphia</taxon>
        <taxon>Mytilida</taxon>
        <taxon>Mytiloidea</taxon>
        <taxon>Mytilidae</taxon>
        <taxon>Mytilinae</taxon>
        <taxon>Mytilus</taxon>
    </lineage>
</organism>
<dbReference type="Proteomes" id="UP000683360">
    <property type="component" value="Unassembled WGS sequence"/>
</dbReference>
<sequence>MDIYVQEGDAVDILCPMKISIDDLIWRGPPELMIYASGSTESDIKNVQVLHEKNTKKNILKILKFAVDSVGIYQCISLRGGDDSFNITMLPSGGVPDNYTYEWEHRTDADHHIRFLSQKPLLTIRSNSMQSNGVYVCRVYNANSVGTRRKTYSQCAVYNLSISVHKTTVVDYYHDKAVIVNGYEIKLLMYIQDRLDFSNITVVLQNDRGWCNYTIQLKTTVHMIVLEHTIQYQRNVGSKPLLVSLLALSIFGVLAAVLGLKFAYGTCKDDNTVTPNENDYDASIPQRHNDVEGAFVNDVYGDVNQKKVVTTHIGQLIQTPRPVFHNQSSTTDGISRMKGNSELNYIEVNFNQKSNQRRHVILRNDRTQYADVDLTIKADPLPDTDSENDEDSTS</sequence>
<name>A0A8S3T2K7_MYTED</name>
<evidence type="ECO:0000256" key="1">
    <source>
        <dbReference type="SAM" id="MobiDB-lite"/>
    </source>
</evidence>
<dbReference type="AlphaFoldDB" id="A0A8S3T2K7"/>
<evidence type="ECO:0000313" key="5">
    <source>
        <dbReference type="Proteomes" id="UP000683360"/>
    </source>
</evidence>
<proteinExistence type="predicted"/>
<evidence type="ECO:0000313" key="4">
    <source>
        <dbReference type="EMBL" id="CAG2225147.1"/>
    </source>
</evidence>
<dbReference type="InterPro" id="IPR036179">
    <property type="entry name" value="Ig-like_dom_sf"/>
</dbReference>
<dbReference type="OrthoDB" id="6120242at2759"/>
<feature type="compositionally biased region" description="Acidic residues" evidence="1">
    <location>
        <begin position="382"/>
        <end position="394"/>
    </location>
</feature>
<feature type="transmembrane region" description="Helical" evidence="2">
    <location>
        <begin position="241"/>
        <end position="264"/>
    </location>
</feature>
<accession>A0A8S3T2K7</accession>
<evidence type="ECO:0000256" key="2">
    <source>
        <dbReference type="SAM" id="Phobius"/>
    </source>
</evidence>
<protein>
    <recommendedName>
        <fullName evidence="3">Ig-like domain-containing protein</fullName>
    </recommendedName>
</protein>
<keyword evidence="2" id="KW-1133">Transmembrane helix</keyword>
<evidence type="ECO:0000259" key="3">
    <source>
        <dbReference type="PROSITE" id="PS50835"/>
    </source>
</evidence>
<feature type="domain" description="Ig-like" evidence="3">
    <location>
        <begin position="30"/>
        <end position="153"/>
    </location>
</feature>
<keyword evidence="2" id="KW-0472">Membrane</keyword>
<feature type="region of interest" description="Disordered" evidence="1">
    <location>
        <begin position="373"/>
        <end position="394"/>
    </location>
</feature>
<reference evidence="4" key="1">
    <citation type="submission" date="2021-03" db="EMBL/GenBank/DDBJ databases">
        <authorList>
            <person name="Bekaert M."/>
        </authorList>
    </citation>
    <scope>NUCLEOTIDE SEQUENCE</scope>
</reference>